<proteinExistence type="predicted"/>
<protein>
    <recommendedName>
        <fullName evidence="1">EF-hand domain-containing protein</fullName>
    </recommendedName>
</protein>
<gene>
    <name evidence="2" type="ORF">QJS10_CPB17g01843</name>
</gene>
<dbReference type="Proteomes" id="UP001180020">
    <property type="component" value="Unassembled WGS sequence"/>
</dbReference>
<feature type="domain" description="EF-hand" evidence="1">
    <location>
        <begin position="17"/>
        <end position="36"/>
    </location>
</feature>
<keyword evidence="3" id="KW-1185">Reference proteome</keyword>
<dbReference type="PANTHER" id="PTHR37216">
    <property type="entry name" value="EXPRESSED PROTEIN"/>
    <property type="match status" value="1"/>
</dbReference>
<dbReference type="AlphaFoldDB" id="A0AAV9CUD4"/>
<evidence type="ECO:0000259" key="1">
    <source>
        <dbReference type="PROSITE" id="PS50222"/>
    </source>
</evidence>
<organism evidence="2 3">
    <name type="scientific">Acorus calamus</name>
    <name type="common">Sweet flag</name>
    <dbReference type="NCBI Taxonomy" id="4465"/>
    <lineage>
        <taxon>Eukaryota</taxon>
        <taxon>Viridiplantae</taxon>
        <taxon>Streptophyta</taxon>
        <taxon>Embryophyta</taxon>
        <taxon>Tracheophyta</taxon>
        <taxon>Spermatophyta</taxon>
        <taxon>Magnoliopsida</taxon>
        <taxon>Liliopsida</taxon>
        <taxon>Acoraceae</taxon>
        <taxon>Acorus</taxon>
    </lineage>
</organism>
<reference evidence="2" key="1">
    <citation type="journal article" date="2023" name="Nat. Commun.">
        <title>Diploid and tetraploid genomes of Acorus and the evolution of monocots.</title>
        <authorList>
            <person name="Ma L."/>
            <person name="Liu K.W."/>
            <person name="Li Z."/>
            <person name="Hsiao Y.Y."/>
            <person name="Qi Y."/>
            <person name="Fu T."/>
            <person name="Tang G.D."/>
            <person name="Zhang D."/>
            <person name="Sun W.H."/>
            <person name="Liu D.K."/>
            <person name="Li Y."/>
            <person name="Chen G.Z."/>
            <person name="Liu X.D."/>
            <person name="Liao X.Y."/>
            <person name="Jiang Y.T."/>
            <person name="Yu X."/>
            <person name="Hao Y."/>
            <person name="Huang J."/>
            <person name="Zhao X.W."/>
            <person name="Ke S."/>
            <person name="Chen Y.Y."/>
            <person name="Wu W.L."/>
            <person name="Hsu J.L."/>
            <person name="Lin Y.F."/>
            <person name="Huang M.D."/>
            <person name="Li C.Y."/>
            <person name="Huang L."/>
            <person name="Wang Z.W."/>
            <person name="Zhao X."/>
            <person name="Zhong W.Y."/>
            <person name="Peng D.H."/>
            <person name="Ahmad S."/>
            <person name="Lan S."/>
            <person name="Zhang J.S."/>
            <person name="Tsai W.C."/>
            <person name="Van de Peer Y."/>
            <person name="Liu Z.J."/>
        </authorList>
    </citation>
    <scope>NUCLEOTIDE SEQUENCE</scope>
    <source>
        <strain evidence="2">CP</strain>
    </source>
</reference>
<name>A0AAV9CUD4_ACOCL</name>
<dbReference type="Pfam" id="PF25284">
    <property type="entry name" value="DUF7874"/>
    <property type="match status" value="1"/>
</dbReference>
<dbReference type="EMBL" id="JAUJYO010000017">
    <property type="protein sequence ID" value="KAK1292500.1"/>
    <property type="molecule type" value="Genomic_DNA"/>
</dbReference>
<accession>A0AAV9CUD4</accession>
<evidence type="ECO:0000313" key="3">
    <source>
        <dbReference type="Proteomes" id="UP001180020"/>
    </source>
</evidence>
<evidence type="ECO:0000313" key="2">
    <source>
        <dbReference type="EMBL" id="KAK1292500.1"/>
    </source>
</evidence>
<comment type="caution">
    <text evidence="2">The sequence shown here is derived from an EMBL/GenBank/DDBJ whole genome shotgun (WGS) entry which is preliminary data.</text>
</comment>
<dbReference type="InterPro" id="IPR011992">
    <property type="entry name" value="EF-hand-dom_pair"/>
</dbReference>
<reference evidence="2" key="2">
    <citation type="submission" date="2023-06" db="EMBL/GenBank/DDBJ databases">
        <authorList>
            <person name="Ma L."/>
            <person name="Liu K.-W."/>
            <person name="Li Z."/>
            <person name="Hsiao Y.-Y."/>
            <person name="Qi Y."/>
            <person name="Fu T."/>
            <person name="Tang G."/>
            <person name="Zhang D."/>
            <person name="Sun W.-H."/>
            <person name="Liu D.-K."/>
            <person name="Li Y."/>
            <person name="Chen G.-Z."/>
            <person name="Liu X.-D."/>
            <person name="Liao X.-Y."/>
            <person name="Jiang Y.-T."/>
            <person name="Yu X."/>
            <person name="Hao Y."/>
            <person name="Huang J."/>
            <person name="Zhao X.-W."/>
            <person name="Ke S."/>
            <person name="Chen Y.-Y."/>
            <person name="Wu W.-L."/>
            <person name="Hsu J.-L."/>
            <person name="Lin Y.-F."/>
            <person name="Huang M.-D."/>
            <person name="Li C.-Y."/>
            <person name="Huang L."/>
            <person name="Wang Z.-W."/>
            <person name="Zhao X."/>
            <person name="Zhong W.-Y."/>
            <person name="Peng D.-H."/>
            <person name="Ahmad S."/>
            <person name="Lan S."/>
            <person name="Zhang J.-S."/>
            <person name="Tsai W.-C."/>
            <person name="Van De Peer Y."/>
            <person name="Liu Z.-J."/>
        </authorList>
    </citation>
    <scope>NUCLEOTIDE SEQUENCE</scope>
    <source>
        <strain evidence="2">CP</strain>
        <tissue evidence="2">Leaves</tissue>
    </source>
</reference>
<dbReference type="InterPro" id="IPR057196">
    <property type="entry name" value="DUF7874"/>
</dbReference>
<sequence length="96" mass="10533">MPKTEDLEKVFKTYHPGDGQLTKEEFAKIMKEVMKLQNISAGQGAKDTLLYIFGIPIVALIAKRQLPLPTRAISDDVFIPAVTSATVVCLAMANKI</sequence>
<dbReference type="PANTHER" id="PTHR37216:SF1">
    <property type="entry name" value="EXPRESSED PROTEIN"/>
    <property type="match status" value="1"/>
</dbReference>
<dbReference type="SUPFAM" id="SSF47473">
    <property type="entry name" value="EF-hand"/>
    <property type="match status" value="1"/>
</dbReference>
<dbReference type="GO" id="GO:0005509">
    <property type="term" value="F:calcium ion binding"/>
    <property type="evidence" value="ECO:0007669"/>
    <property type="project" value="InterPro"/>
</dbReference>
<dbReference type="InterPro" id="IPR002048">
    <property type="entry name" value="EF_hand_dom"/>
</dbReference>
<dbReference type="PROSITE" id="PS50222">
    <property type="entry name" value="EF_HAND_2"/>
    <property type="match status" value="1"/>
</dbReference>